<feature type="transmembrane region" description="Helical" evidence="10">
    <location>
        <begin position="6"/>
        <end position="29"/>
    </location>
</feature>
<evidence type="ECO:0000313" key="12">
    <source>
        <dbReference type="Proteomes" id="UP000196005"/>
    </source>
</evidence>
<evidence type="ECO:0000256" key="6">
    <source>
        <dbReference type="ARBA" id="ARBA00022692"/>
    </source>
</evidence>
<evidence type="ECO:0000256" key="5">
    <source>
        <dbReference type="ARBA" id="ARBA00022500"/>
    </source>
</evidence>
<evidence type="ECO:0000256" key="10">
    <source>
        <dbReference type="RuleBase" id="RU364125"/>
    </source>
</evidence>
<protein>
    <recommendedName>
        <fullName evidence="10">Flagellar protein FliL</fullName>
    </recommendedName>
</protein>
<comment type="subcellular location">
    <subcellularLocation>
        <location evidence="2">Cell membrane</location>
        <topology evidence="2">Single-pass membrane protein</topology>
    </subcellularLocation>
</comment>
<accession>A0A1Y0HS35</accession>
<dbReference type="KEGG" id="suls:Sdiek1_2993"/>
<keyword evidence="12" id="KW-1185">Reference proteome</keyword>
<keyword evidence="7 10" id="KW-0283">Flagellar rotation</keyword>
<dbReference type="InterPro" id="IPR005503">
    <property type="entry name" value="FliL"/>
</dbReference>
<evidence type="ECO:0000256" key="3">
    <source>
        <dbReference type="ARBA" id="ARBA00008281"/>
    </source>
</evidence>
<dbReference type="EMBL" id="CP021416">
    <property type="protein sequence ID" value="ARU50125.1"/>
    <property type="molecule type" value="Genomic_DNA"/>
</dbReference>
<organism evidence="11 12">
    <name type="scientific">Sulfurospirillum diekertiae</name>
    <dbReference type="NCBI Taxonomy" id="1854492"/>
    <lineage>
        <taxon>Bacteria</taxon>
        <taxon>Pseudomonadati</taxon>
        <taxon>Campylobacterota</taxon>
        <taxon>Epsilonproteobacteria</taxon>
        <taxon>Campylobacterales</taxon>
        <taxon>Sulfurospirillaceae</taxon>
        <taxon>Sulfurospirillum</taxon>
    </lineage>
</organism>
<dbReference type="GO" id="GO:0009425">
    <property type="term" value="C:bacterial-type flagellum basal body"/>
    <property type="evidence" value="ECO:0007669"/>
    <property type="project" value="InterPro"/>
</dbReference>
<dbReference type="Pfam" id="PF03748">
    <property type="entry name" value="FliL"/>
    <property type="match status" value="1"/>
</dbReference>
<keyword evidence="8 10" id="KW-1133">Transmembrane helix</keyword>
<comment type="function">
    <text evidence="1 10">Controls the rotational direction of flagella during chemotaxis.</text>
</comment>
<dbReference type="GO" id="GO:0071978">
    <property type="term" value="P:bacterial-type flagellum-dependent swarming motility"/>
    <property type="evidence" value="ECO:0007669"/>
    <property type="project" value="TreeGrafter"/>
</dbReference>
<dbReference type="PANTHER" id="PTHR35091:SF2">
    <property type="entry name" value="FLAGELLAR PROTEIN FLIL"/>
    <property type="match status" value="1"/>
</dbReference>
<evidence type="ECO:0000256" key="7">
    <source>
        <dbReference type="ARBA" id="ARBA00022779"/>
    </source>
</evidence>
<dbReference type="Proteomes" id="UP000196005">
    <property type="component" value="Chromosome"/>
</dbReference>
<dbReference type="GO" id="GO:0006935">
    <property type="term" value="P:chemotaxis"/>
    <property type="evidence" value="ECO:0007669"/>
    <property type="project" value="UniProtKB-KW"/>
</dbReference>
<evidence type="ECO:0000256" key="1">
    <source>
        <dbReference type="ARBA" id="ARBA00002254"/>
    </source>
</evidence>
<keyword evidence="5 10" id="KW-0145">Chemotaxis</keyword>
<dbReference type="AlphaFoldDB" id="A0A1Y0HS35"/>
<keyword evidence="4 10" id="KW-1003">Cell membrane</keyword>
<dbReference type="OrthoDB" id="5339741at2"/>
<gene>
    <name evidence="11" type="ORF">Sdiek1_2993</name>
</gene>
<keyword evidence="9 10" id="KW-0472">Membrane</keyword>
<comment type="similarity">
    <text evidence="3 10">Belongs to the FliL family.</text>
</comment>
<evidence type="ECO:0000313" key="11">
    <source>
        <dbReference type="EMBL" id="ARU50125.1"/>
    </source>
</evidence>
<keyword evidence="6 10" id="KW-0812">Transmembrane</keyword>
<dbReference type="PANTHER" id="PTHR35091">
    <property type="entry name" value="FLAGELLAR PROTEIN FLIL"/>
    <property type="match status" value="1"/>
</dbReference>
<proteinExistence type="inferred from homology"/>
<evidence type="ECO:0000256" key="4">
    <source>
        <dbReference type="ARBA" id="ARBA00022475"/>
    </source>
</evidence>
<evidence type="ECO:0000256" key="9">
    <source>
        <dbReference type="ARBA" id="ARBA00023136"/>
    </source>
</evidence>
<reference evidence="12" key="1">
    <citation type="submission" date="2017-05" db="EMBL/GenBank/DDBJ databases">
        <title>Dechlorination kinetics govern the competition between two new strains of the genus Sulfurospirillum.</title>
        <authorList>
            <person name="Buttet G.F."/>
            <person name="Murray A.M."/>
            <person name="Goris T."/>
            <person name="Burion M."/>
            <person name="Lin B."/>
            <person name="Rolle M."/>
            <person name="Maillard J."/>
        </authorList>
    </citation>
    <scope>NUCLEOTIDE SEQUENCE [LARGE SCALE GENOMIC DNA]</scope>
    <source>
        <strain evidence="12">SL2-1</strain>
    </source>
</reference>
<dbReference type="GO" id="GO:0005886">
    <property type="term" value="C:plasma membrane"/>
    <property type="evidence" value="ECO:0007669"/>
    <property type="project" value="UniProtKB-SubCell"/>
</dbReference>
<dbReference type="RefSeq" id="WP_087439782.1">
    <property type="nucleotide sequence ID" value="NZ_CP021416.1"/>
</dbReference>
<evidence type="ECO:0000256" key="2">
    <source>
        <dbReference type="ARBA" id="ARBA00004162"/>
    </source>
</evidence>
<evidence type="ECO:0000256" key="8">
    <source>
        <dbReference type="ARBA" id="ARBA00022989"/>
    </source>
</evidence>
<sequence>MFNEKLLKFSLAFIVLLLIIGFLILNYILKDNNNESSYTSSPVAKKANNLSTDAREVSLDTIYINIRSQKYKILKADIALVMKSNTSKKSLQGNMDNVRNAVLQYLNAMDANGLETVSGKERLKEELIDMLENTFGYQIETIYIKNFILSP</sequence>
<name>A0A1Y0HS35_9BACT</name>